<evidence type="ECO:0000256" key="1">
    <source>
        <dbReference type="SAM" id="Phobius"/>
    </source>
</evidence>
<keyword evidence="1" id="KW-0472">Membrane</keyword>
<protein>
    <submittedName>
        <fullName evidence="2">Uncharacterized protein</fullName>
    </submittedName>
</protein>
<name>A0A1F5EIU3_9BACT</name>
<gene>
    <name evidence="2" type="ORF">A2442_01050</name>
</gene>
<dbReference type="AlphaFoldDB" id="A0A1F5EIU3"/>
<keyword evidence="1" id="KW-0812">Transmembrane</keyword>
<comment type="caution">
    <text evidence="2">The sequence shown here is derived from an EMBL/GenBank/DDBJ whole genome shotgun (WGS) entry which is preliminary data.</text>
</comment>
<accession>A0A1F5EIU3</accession>
<feature type="transmembrane region" description="Helical" evidence="1">
    <location>
        <begin position="61"/>
        <end position="81"/>
    </location>
</feature>
<organism evidence="2 3">
    <name type="scientific">Candidatus Campbellbacteria bacterium RIFOXYC2_FULL_35_25</name>
    <dbReference type="NCBI Taxonomy" id="1797582"/>
    <lineage>
        <taxon>Bacteria</taxon>
        <taxon>Candidatus Campbelliibacteriota</taxon>
    </lineage>
</organism>
<evidence type="ECO:0000313" key="2">
    <source>
        <dbReference type="EMBL" id="OGD67337.1"/>
    </source>
</evidence>
<keyword evidence="1" id="KW-1133">Transmembrane helix</keyword>
<feature type="transmembrane region" description="Helical" evidence="1">
    <location>
        <begin position="30"/>
        <end position="55"/>
    </location>
</feature>
<sequence length="87" mass="10260">MLNFLLERGDHKFIKNLILRRFFMININRIVGRVLELFLIAFIGGIFTVGAKAFVSRSSDIHLLAPYFPIGFLFSLVYIFVRYKFKR</sequence>
<dbReference type="EMBL" id="MFAE01000006">
    <property type="protein sequence ID" value="OGD67337.1"/>
    <property type="molecule type" value="Genomic_DNA"/>
</dbReference>
<evidence type="ECO:0000313" key="3">
    <source>
        <dbReference type="Proteomes" id="UP000179003"/>
    </source>
</evidence>
<dbReference type="Proteomes" id="UP000179003">
    <property type="component" value="Unassembled WGS sequence"/>
</dbReference>
<proteinExistence type="predicted"/>
<reference evidence="2 3" key="1">
    <citation type="journal article" date="2016" name="Nat. Commun.">
        <title>Thousands of microbial genomes shed light on interconnected biogeochemical processes in an aquifer system.</title>
        <authorList>
            <person name="Anantharaman K."/>
            <person name="Brown C.T."/>
            <person name="Hug L.A."/>
            <person name="Sharon I."/>
            <person name="Castelle C.J."/>
            <person name="Probst A.J."/>
            <person name="Thomas B.C."/>
            <person name="Singh A."/>
            <person name="Wilkins M.J."/>
            <person name="Karaoz U."/>
            <person name="Brodie E.L."/>
            <person name="Williams K.H."/>
            <person name="Hubbard S.S."/>
            <person name="Banfield J.F."/>
        </authorList>
    </citation>
    <scope>NUCLEOTIDE SEQUENCE [LARGE SCALE GENOMIC DNA]</scope>
</reference>